<name>A0A0M3I4T1_ASCLU</name>
<reference evidence="2" key="1">
    <citation type="submission" date="2017-02" db="UniProtKB">
        <authorList>
            <consortium name="WormBaseParasite"/>
        </authorList>
    </citation>
    <scope>IDENTIFICATION</scope>
</reference>
<organism evidence="1 2">
    <name type="scientific">Ascaris lumbricoides</name>
    <name type="common">Giant roundworm</name>
    <dbReference type="NCBI Taxonomy" id="6252"/>
    <lineage>
        <taxon>Eukaryota</taxon>
        <taxon>Metazoa</taxon>
        <taxon>Ecdysozoa</taxon>
        <taxon>Nematoda</taxon>
        <taxon>Chromadorea</taxon>
        <taxon>Rhabditida</taxon>
        <taxon>Spirurina</taxon>
        <taxon>Ascaridomorpha</taxon>
        <taxon>Ascaridoidea</taxon>
        <taxon>Ascarididae</taxon>
        <taxon>Ascaris</taxon>
    </lineage>
</organism>
<sequence>MDVAKDEQTNGQESIYGITNNDYDFIAPVGSEAMSDWSGMNGWIQDATVADTVSAGVIAKAPMASLSRLNSIIEAYERRMQGVPFYGTTTNQKEYCWKRPIATTKRNTHFFKNASMTDEMVSPTASTLEVVRPLREGTHPGTLPREGNVKERNTHFFKNASMTDEMVSPTASTLEVVRPLREGTHPGTLPREGNVKERYQRSIFPALMFNSFWEFFGAKEVHRRIRFKAADHFGLGGNLLPSTMASTSSSPQKKITRAMVTELGG</sequence>
<protein>
    <submittedName>
        <fullName evidence="2">Uncharacterized protein</fullName>
    </submittedName>
</protein>
<dbReference type="Proteomes" id="UP000036681">
    <property type="component" value="Unplaced"/>
</dbReference>
<dbReference type="AlphaFoldDB" id="A0A0M3I4T1"/>
<evidence type="ECO:0000313" key="1">
    <source>
        <dbReference type="Proteomes" id="UP000036681"/>
    </source>
</evidence>
<keyword evidence="1" id="KW-1185">Reference proteome</keyword>
<accession>A0A0M3I4T1</accession>
<dbReference type="WBParaSite" id="ALUE_0001183801-mRNA-1">
    <property type="protein sequence ID" value="ALUE_0001183801-mRNA-1"/>
    <property type="gene ID" value="ALUE_0001183801"/>
</dbReference>
<evidence type="ECO:0000313" key="2">
    <source>
        <dbReference type="WBParaSite" id="ALUE_0001183801-mRNA-1"/>
    </source>
</evidence>
<proteinExistence type="predicted"/>